<gene>
    <name evidence="1" type="primary">L4</name>
</gene>
<comment type="similarity">
    <text evidence="1">Belongs to the adenoviridae hexon-linking protein family.</text>
</comment>
<evidence type="ECO:0000256" key="1">
    <source>
        <dbReference type="HAMAP-Rule" id="MF_04049"/>
    </source>
</evidence>
<proteinExistence type="evidence at transcript level"/>
<comment type="subcellular location">
    <molecule>Hexon-linking protein-C</molecule>
    <subcellularLocation>
        <location evidence="1">Virion</location>
    </subcellularLocation>
    <text evidence="1">Located on the inner side of the capsid shell. Present in 120 copies per virion.</text>
</comment>
<dbReference type="GO" id="GO:0031423">
    <property type="term" value="F:hexon binding"/>
    <property type="evidence" value="ECO:0007669"/>
    <property type="project" value="InterPro"/>
</dbReference>
<keyword evidence="1" id="KW-0167">Capsid protein</keyword>
<comment type="subcellular location">
    <molecule>Pre-hexon-linking protein VIII</molecule>
    <subcellularLocation>
        <location evidence="1">Host nucleus</location>
    </subcellularLocation>
</comment>
<comment type="PTM">
    <text evidence="1">Cleaved by the viral protease during virion maturation. May cause the middle segment to be shed from the capsid.</text>
</comment>
<keyword evidence="1" id="KW-0946">Virion</keyword>
<comment type="miscellaneous">
    <text evidence="1">All late proteins expressed from the major late promoter are produced by alternative splicing and alternative polyadenylation of the same gene giving rise to non-overlapping ORFs. A leader sequence is present in the N-terminus of all these mRNAs and is recognized by the viral shutoff protein to provide expression although conventional translation via ribosome scanning from the cap has been shut off in the host cell.</text>
</comment>
<name>A0A6M3QJ29_9ADEN</name>
<keyword evidence="1" id="KW-0426">Late protein</keyword>
<reference evidence="2" key="1">
    <citation type="submission" date="2019-11" db="EMBL/GenBank/DDBJ databases">
        <authorList>
            <person name="Huang Y."/>
            <person name="Zhang J."/>
            <person name="Sun M."/>
        </authorList>
    </citation>
    <scope>NUCLEOTIDE SEQUENCE</scope>
    <source>
        <strain evidence="2">GD-2019</strain>
    </source>
</reference>
<feature type="peptide" id="PRO_5027184299" description="Hexon-linking protein-N" evidence="1">
    <location>
        <begin position="1"/>
        <end position="115"/>
    </location>
</feature>
<dbReference type="EMBL" id="MN733730">
    <property type="protein sequence ID" value="QJC19260.1"/>
    <property type="molecule type" value="Genomic_DNA"/>
</dbReference>
<accession>A0A6M3QJ29</accession>
<protein>
    <recommendedName>
        <fullName evidence="1">Pre-hexon-linking protein VIII</fullName>
    </recommendedName>
    <alternativeName>
        <fullName evidence="1">Pre-protein VIII</fullName>
        <shortName evidence="1">pVIII</shortName>
    </alternativeName>
    <component>
        <recommendedName>
            <fullName evidence="1">Hexon-linking protein-N</fullName>
        </recommendedName>
        <alternativeName>
            <fullName evidence="1">12.1 kDa protein VIII</fullName>
        </alternativeName>
        <alternativeName>
            <fullName evidence="1">Protein VIII-N</fullName>
        </alternativeName>
    </component>
    <component>
        <recommendedName>
            <fullName evidence="1">Hexon-linking protein-C</fullName>
        </recommendedName>
        <alternativeName>
            <fullName evidence="1">7.6 kDa protein VIII</fullName>
        </alternativeName>
        <alternativeName>
            <fullName evidence="1">Protein VIII-C</fullName>
        </alternativeName>
    </component>
</protein>
<dbReference type="GO" id="GO:0042025">
    <property type="term" value="C:host cell nucleus"/>
    <property type="evidence" value="ECO:0007669"/>
    <property type="project" value="UniProtKB-SubCell"/>
</dbReference>
<feature type="site" description="Cleavage; by viral protease" evidence="1">
    <location>
        <begin position="115"/>
        <end position="116"/>
    </location>
</feature>
<organism evidence="2">
    <name type="scientific">Duck adenovirus 4</name>
    <dbReference type="NCBI Taxonomy" id="2726020"/>
    <lineage>
        <taxon>Viruses</taxon>
        <taxon>Varidnaviria</taxon>
        <taxon>Bamfordvirae</taxon>
        <taxon>Preplasmiviricota</taxon>
        <taxon>Polisuviricotina</taxon>
        <taxon>Pharingeaviricetes</taxon>
        <taxon>Rowavirales</taxon>
        <taxon>Adenoviridae</taxon>
        <taxon>Aviadenovirus</taxon>
        <taxon>Aviadenovirus cairinae</taxon>
    </lineage>
</organism>
<feature type="chain" id="PRO_5027184297" description="Pre-hexon-linking protein VIII" evidence="1">
    <location>
        <begin position="1"/>
        <end position="239"/>
    </location>
</feature>
<comment type="subunit">
    <text evidence="1">Interacts with the peripentonal hexons as well as the hexons in the facets. Part of a complex composed of the core-capsid bridging protein, the endosome lysis protein VI and the hexon-linking protein VIII; these interactions bridge the virus core to the capsid.</text>
</comment>
<dbReference type="HAMAP" id="MF_04049">
    <property type="entry name" value="ADV_CAP8"/>
    <property type="match status" value="1"/>
</dbReference>
<feature type="site" description="Cleavage; by viral protease" evidence="1">
    <location>
        <begin position="161"/>
        <end position="162"/>
    </location>
</feature>
<dbReference type="Pfam" id="PF01310">
    <property type="entry name" value="Adeno_PVIII"/>
    <property type="match status" value="1"/>
</dbReference>
<feature type="peptide" id="PRO_5027184300" description="Hexon-linking protein-C" evidence="1">
    <location>
        <begin position="162"/>
        <end position="239"/>
    </location>
</feature>
<comment type="subcellular location">
    <molecule>Hexon-linking protein-N</molecule>
    <subcellularLocation>
        <location evidence="1">Virion</location>
    </subcellularLocation>
    <text evidence="1">Located on the inner side of the capsid shell. Present in 120 copies per virion.</text>
</comment>
<keyword evidence="1" id="KW-0597">Phosphoprotein</keyword>
<comment type="function">
    <text evidence="1">Hexon-linking protein-N: Structural component of the virion that acts as a cement protein on the capsid interior and which glue the peripentonal hexons and group-of-nine hexons together.</text>
</comment>
<sequence>MNLLTATPTEYVWKYNPVSGNPAGAQQNYGSTVDWVLPGGTPMATVAEELRRRLPQPAAYRGFVSQFEARSDQQPYANARETNYIAATVLDSGRPKSAAFPVDLSGRQRSQLAGGFAPNFGTNLSEGRKQLAGGRGEGVEQLSGGLHCPPRWCGIEMAGNGVRDNIESLSDSYKYFLRTQGPSQVVSQPGVYSRREFMTTFVPAAVPKPFESADAGDFPGHYSSLYKGRTAYEDTFWTW</sequence>
<dbReference type="InterPro" id="IPR000646">
    <property type="entry name" value="Adeno_PVIII"/>
</dbReference>
<comment type="caution">
    <text evidence="1">Lacks conserved residue(s) required for the propagation of feature annotation.</text>
</comment>
<evidence type="ECO:0000313" key="2">
    <source>
        <dbReference type="EMBL" id="QJC19260.1"/>
    </source>
</evidence>
<feature type="propeptide" id="PRO_5027184298" evidence="1">
    <location>
        <begin position="116"/>
        <end position="161"/>
    </location>
</feature>
<dbReference type="GO" id="GO:0019028">
    <property type="term" value="C:viral capsid"/>
    <property type="evidence" value="ECO:0007669"/>
    <property type="project" value="UniProtKB-UniRule"/>
</dbReference>
<keyword evidence="1" id="KW-1048">Host nucleus</keyword>
<comment type="induction">
    <text evidence="1">Expressed in the late phase of the viral replicative cycle.</text>
</comment>
<comment type="function">
    <text evidence="1">Hexon-linking protein-C: Structural component of the virion that acts as a cement protein on the capsid interior and which glue the peripentonal hexons and group-of-nine hexons together.</text>
</comment>